<dbReference type="InterPro" id="IPR002073">
    <property type="entry name" value="PDEase_catalytic_dom"/>
</dbReference>
<dbReference type="GO" id="GO:0004114">
    <property type="term" value="F:3',5'-cyclic-nucleotide phosphodiesterase activity"/>
    <property type="evidence" value="ECO:0007669"/>
    <property type="project" value="InterPro"/>
</dbReference>
<evidence type="ECO:0000256" key="5">
    <source>
        <dbReference type="SAM" id="MobiDB-lite"/>
    </source>
</evidence>
<dbReference type="PANTHER" id="PTHR11347">
    <property type="entry name" value="CYCLIC NUCLEOTIDE PHOSPHODIESTERASE"/>
    <property type="match status" value="1"/>
</dbReference>
<dbReference type="GO" id="GO:0007165">
    <property type="term" value="P:signal transduction"/>
    <property type="evidence" value="ECO:0007669"/>
    <property type="project" value="InterPro"/>
</dbReference>
<feature type="compositionally biased region" description="Low complexity" evidence="5">
    <location>
        <begin position="511"/>
        <end position="520"/>
    </location>
</feature>
<dbReference type="Gene3D" id="1.10.1300.10">
    <property type="entry name" value="3'5'-cyclic nucleotide phosphodiesterase, catalytic domain"/>
    <property type="match status" value="1"/>
</dbReference>
<dbReference type="CDD" id="cd00077">
    <property type="entry name" value="HDc"/>
    <property type="match status" value="1"/>
</dbReference>
<feature type="region of interest" description="Disordered" evidence="5">
    <location>
        <begin position="114"/>
        <end position="135"/>
    </location>
</feature>
<feature type="region of interest" description="Disordered" evidence="5">
    <location>
        <begin position="382"/>
        <end position="409"/>
    </location>
</feature>
<feature type="binding site" evidence="3">
    <location>
        <position position="316"/>
    </location>
    <ligand>
        <name>Zn(2+)</name>
        <dbReference type="ChEBI" id="CHEBI:29105"/>
        <label>1</label>
    </ligand>
</feature>
<evidence type="ECO:0000256" key="3">
    <source>
        <dbReference type="PIRSR" id="PIRSR623088-3"/>
    </source>
</evidence>
<evidence type="ECO:0000256" key="2">
    <source>
        <dbReference type="ARBA" id="ARBA00022801"/>
    </source>
</evidence>
<dbReference type="InterPro" id="IPR023088">
    <property type="entry name" value="PDEase"/>
</dbReference>
<dbReference type="EMBL" id="CDMZ01005422">
    <property type="protein sequence ID" value="CEM52905.1"/>
    <property type="molecule type" value="Genomic_DNA"/>
</dbReference>
<dbReference type="InterPro" id="IPR036971">
    <property type="entry name" value="PDEase_catalytic_dom_sf"/>
</dbReference>
<gene>
    <name evidence="7" type="ORF">Cvel_11592</name>
</gene>
<dbReference type="PROSITE" id="PS51845">
    <property type="entry name" value="PDEASE_I_2"/>
    <property type="match status" value="1"/>
</dbReference>
<dbReference type="PROSITE" id="PS00126">
    <property type="entry name" value="PDEASE_I_1"/>
    <property type="match status" value="1"/>
</dbReference>
<reference evidence="7" key="1">
    <citation type="submission" date="2014-11" db="EMBL/GenBank/DDBJ databases">
        <authorList>
            <person name="Otto D Thomas"/>
            <person name="Naeem Raeece"/>
        </authorList>
    </citation>
    <scope>NUCLEOTIDE SEQUENCE</scope>
</reference>
<dbReference type="InterPro" id="IPR003607">
    <property type="entry name" value="HD/PDEase_dom"/>
</dbReference>
<dbReference type="GO" id="GO:0046872">
    <property type="term" value="F:metal ion binding"/>
    <property type="evidence" value="ECO:0007669"/>
    <property type="project" value="UniProtKB-KW"/>
</dbReference>
<dbReference type="PRINTS" id="PR00387">
    <property type="entry name" value="PDIESTERASE1"/>
</dbReference>
<comment type="similarity">
    <text evidence="4">Belongs to the cyclic nucleotide phosphodiesterase family.</text>
</comment>
<dbReference type="InterPro" id="IPR023174">
    <property type="entry name" value="PDEase_CS"/>
</dbReference>
<feature type="domain" description="PDEase" evidence="6">
    <location>
        <begin position="284"/>
        <end position="525"/>
    </location>
</feature>
<feature type="binding site" evidence="3">
    <location>
        <position position="317"/>
    </location>
    <ligand>
        <name>Zn(2+)</name>
        <dbReference type="ChEBI" id="CHEBI:29105"/>
        <label>2</label>
    </ligand>
</feature>
<dbReference type="AlphaFoldDB" id="A0A0G4I780"/>
<dbReference type="EC" id="3.1.4.-" evidence="4"/>
<organism evidence="7">
    <name type="scientific">Chromera velia CCMP2878</name>
    <dbReference type="NCBI Taxonomy" id="1169474"/>
    <lineage>
        <taxon>Eukaryota</taxon>
        <taxon>Sar</taxon>
        <taxon>Alveolata</taxon>
        <taxon>Colpodellida</taxon>
        <taxon>Chromeraceae</taxon>
        <taxon>Chromera</taxon>
    </lineage>
</organism>
<evidence type="ECO:0000256" key="1">
    <source>
        <dbReference type="ARBA" id="ARBA00022723"/>
    </source>
</evidence>
<protein>
    <recommendedName>
        <fullName evidence="4">Phosphodiesterase</fullName>
        <ecNumber evidence="4">3.1.4.-</ecNumber>
    </recommendedName>
</protein>
<sequence length="615" mass="68496">MFFKARRQRRQIVDLLDEVDGLIKVKDRSRSAGFSSAERMVDLVTRAIDELRLQENALRVQSWRGDSVTPSRLANTTRQVIKDLSEAAALASHAENLMQVDIQQMVRFANINSSEGSERKLSSPALQREMSPFSSPVNAEDQQQQQLLSPMNREEEGRMVNFLNANFVQQRVQDRFLALASRRRSSVFFAGDKDNPPPPMRSVSTRERVEEQLRDLLDPLKDFLPGTLGRKPDEIKRSLLYHHAWVTWHHQLYLRENGTRTLGSCRKKKVQSASRLPPARCPTVALMTVWLAEHSGARRLLNPIQKVSVVIAALCHDLGHQGFNNQFHMNSGSEIAMMYNDRSVLENFHAAKTFLVLKTAGCEILHFESVSALKLLLSAPESASSMGPSSMTAKEAKGEKEKDGGKGLQQKAEDNVWMVTRACIKAADLGHSARPWRIHFARSLSVVSEFFLQGDRERIMGLPISPLCNRTDTTPSGLCKSQVGFLTFVCRINTLNSHVSLEDPPSPTQPQQPQIQSVPVRASGRSGSVAFSERVSMIAPVPHPRDGDGRRSDDPRATSFLSSAQAEMKPEAFEVSHSVSLDDRVEGIFDHLGADSPDGGKSMWADLLLPSFDAS</sequence>
<dbReference type="VEuPathDB" id="CryptoDB:Cvel_11592"/>
<feature type="binding site" evidence="3">
    <location>
        <position position="317"/>
    </location>
    <ligand>
        <name>Zn(2+)</name>
        <dbReference type="ChEBI" id="CHEBI:29105"/>
        <label>1</label>
    </ligand>
</feature>
<comment type="cofactor">
    <cofactor evidence="4">
        <name>a divalent metal cation</name>
        <dbReference type="ChEBI" id="CHEBI:60240"/>
    </cofactor>
    <text evidence="4">Binds 2 divalent metal cations per subunit. Site 1 may preferentially bind zinc ions, while site 2 has a preference for magnesium and/or manganese ions.</text>
</comment>
<feature type="region of interest" description="Disordered" evidence="5">
    <location>
        <begin position="500"/>
        <end position="520"/>
    </location>
</feature>
<feature type="compositionally biased region" description="Polar residues" evidence="5">
    <location>
        <begin position="382"/>
        <end position="392"/>
    </location>
</feature>
<evidence type="ECO:0000256" key="4">
    <source>
        <dbReference type="RuleBase" id="RU363067"/>
    </source>
</evidence>
<dbReference type="Pfam" id="PF00233">
    <property type="entry name" value="PDEase_I"/>
    <property type="match status" value="1"/>
</dbReference>
<proteinExistence type="inferred from homology"/>
<dbReference type="PhylomeDB" id="A0A0G4I780"/>
<feature type="binding site" evidence="3">
    <location>
        <position position="428"/>
    </location>
    <ligand>
        <name>Zn(2+)</name>
        <dbReference type="ChEBI" id="CHEBI:29105"/>
        <label>1</label>
    </ligand>
</feature>
<keyword evidence="1 3" id="KW-0479">Metal-binding</keyword>
<dbReference type="SUPFAM" id="SSF109604">
    <property type="entry name" value="HD-domain/PDEase-like"/>
    <property type="match status" value="1"/>
</dbReference>
<evidence type="ECO:0000259" key="6">
    <source>
        <dbReference type="PROSITE" id="PS51845"/>
    </source>
</evidence>
<evidence type="ECO:0000313" key="7">
    <source>
        <dbReference type="EMBL" id="CEM52905.1"/>
    </source>
</evidence>
<feature type="compositionally biased region" description="Basic and acidic residues" evidence="5">
    <location>
        <begin position="394"/>
        <end position="405"/>
    </location>
</feature>
<name>A0A0G4I780_9ALVE</name>
<accession>A0A0G4I780</accession>
<keyword evidence="2 4" id="KW-0378">Hydrolase</keyword>